<organism evidence="3 4">
    <name type="scientific">Prosthecobacter fusiformis</name>
    <dbReference type="NCBI Taxonomy" id="48464"/>
    <lineage>
        <taxon>Bacteria</taxon>
        <taxon>Pseudomonadati</taxon>
        <taxon>Verrucomicrobiota</taxon>
        <taxon>Verrucomicrobiia</taxon>
        <taxon>Verrucomicrobiales</taxon>
        <taxon>Verrucomicrobiaceae</taxon>
        <taxon>Prosthecobacter</taxon>
    </lineage>
</organism>
<accession>A0A4R7RIV2</accession>
<evidence type="ECO:0000259" key="2">
    <source>
        <dbReference type="PROSITE" id="PS50234"/>
    </source>
</evidence>
<dbReference type="SUPFAM" id="SSF52317">
    <property type="entry name" value="Class I glutamine amidotransferase-like"/>
    <property type="match status" value="1"/>
</dbReference>
<comment type="caution">
    <text evidence="3">The sequence shown here is derived from an EMBL/GenBank/DDBJ whole genome shotgun (WGS) entry which is preliminary data.</text>
</comment>
<evidence type="ECO:0000313" key="3">
    <source>
        <dbReference type="EMBL" id="TDU63191.1"/>
    </source>
</evidence>
<dbReference type="Pfam" id="PF00092">
    <property type="entry name" value="VWA"/>
    <property type="match status" value="1"/>
</dbReference>
<dbReference type="InterPro" id="IPR036465">
    <property type="entry name" value="vWFA_dom_sf"/>
</dbReference>
<evidence type="ECO:0000313" key="4">
    <source>
        <dbReference type="Proteomes" id="UP000295662"/>
    </source>
</evidence>
<dbReference type="Proteomes" id="UP000295662">
    <property type="component" value="Unassembled WGS sequence"/>
</dbReference>
<dbReference type="OrthoDB" id="9781333at2"/>
<gene>
    <name evidence="3" type="ORF">EI77_04399</name>
</gene>
<feature type="domain" description="VWFA" evidence="2">
    <location>
        <begin position="411"/>
        <end position="577"/>
    </location>
</feature>
<reference evidence="3 4" key="1">
    <citation type="submission" date="2019-03" db="EMBL/GenBank/DDBJ databases">
        <title>Genomic Encyclopedia of Archaeal and Bacterial Type Strains, Phase II (KMG-II): from individual species to whole genera.</title>
        <authorList>
            <person name="Goeker M."/>
        </authorList>
    </citation>
    <scope>NUCLEOTIDE SEQUENCE [LARGE SCALE GENOMIC DNA]</scope>
    <source>
        <strain evidence="3 4">ATCC 25309</strain>
    </source>
</reference>
<dbReference type="SMART" id="SM00327">
    <property type="entry name" value="VWA"/>
    <property type="match status" value="2"/>
</dbReference>
<proteinExistence type="predicted"/>
<dbReference type="Gene3D" id="3.40.50.880">
    <property type="match status" value="2"/>
</dbReference>
<dbReference type="RefSeq" id="WP_133797372.1">
    <property type="nucleotide sequence ID" value="NZ_SOCA01000014.1"/>
</dbReference>
<dbReference type="AlphaFoldDB" id="A0A4R7RIV2"/>
<protein>
    <submittedName>
        <fullName evidence="3">Mg-chelatase subunit ChlD</fullName>
    </submittedName>
</protein>
<dbReference type="InterPro" id="IPR029062">
    <property type="entry name" value="Class_I_gatase-like"/>
</dbReference>
<dbReference type="Pfam" id="PF13768">
    <property type="entry name" value="VWA_3"/>
    <property type="match status" value="1"/>
</dbReference>
<keyword evidence="4" id="KW-1185">Reference proteome</keyword>
<keyword evidence="1" id="KW-0472">Membrane</keyword>
<dbReference type="PANTHER" id="PTHR37947">
    <property type="entry name" value="BLL2462 PROTEIN"/>
    <property type="match status" value="1"/>
</dbReference>
<dbReference type="EMBL" id="SOCA01000014">
    <property type="protein sequence ID" value="TDU63191.1"/>
    <property type="molecule type" value="Genomic_DNA"/>
</dbReference>
<keyword evidence="1" id="KW-1133">Transmembrane helix</keyword>
<dbReference type="PROSITE" id="PS50234">
    <property type="entry name" value="VWFA"/>
    <property type="match status" value="1"/>
</dbReference>
<keyword evidence="1" id="KW-0812">Transmembrane</keyword>
<dbReference type="PANTHER" id="PTHR37947:SF2">
    <property type="entry name" value="VON WILLEBRAND FACTOR TYPE A"/>
    <property type="match status" value="1"/>
</dbReference>
<sequence>MDWESPKLLLLALPALALLLWFESQSAHPMDGLRKRLLLVVRALGILLALAALAGPARISQTGKKALGIVVDASQSQGTEGLTKGLAEAARLQSRLGDDTESFIVMLGDKPVLTPKGPQPVNNLTRFQTEHGGDSHYSAAIEYAEALFPAGASRDIVIIGDGHETRGDLLEAARQASVAGVRLHALPIAGPRKPDARIRELTASRARLNEGATLKLTAQIESTLDAQGTLKLYENGIQVEQRPVTLKAGVALAETFTRTPGERNIFKYRAVLEGIGGDSIPANNSALTLVDVRGRLRLLYLDSEGGEAAYLAQAMAKEGIELDLRQPGNIPSTLDQLSGYDGIIVSDVPAHVLGEGTMNAMRDYVDKLGGGFLMLGGPNSFGLGGYYKTPVDDLLPVRLKAPDEEEKQSAAVAIVMDRSGSMAGEKLEMAKSASIATAEVLGRNDFIGVYAFDSEAHVVAPMTRLTSTATVAGQISAVASGGGTNLQPAFEEGREALRRVKAKVKHMIILTDGQTSGSGYEAMAAQCRGEGITISTVSIGEGSHVALLQAIASSGGGQSYTTTDATNISRIFTQDTLMHTGRMMREEPFIPVLVEKHAMLAGFDKWTSPDLLGYVKTIRKATAQVPLVTDTGDPLLAHWRFGLGKVTAFTSDAKSRWASLWIARWPEFSRFWSQVLRETARPPQGRHMDLATEMRGDDALLRVDLQEDAGTRSNDAQVQAEVFFVAADALGAPLKPVQNLTLGQSGPGLYEGSFRPDQPGVYLVRAQSGAEMVSAGLIHNPSSEASLGTVNEDLLDRATKLTGGKILKPGELPDMSETRAVQYIELWPPLILTLLLLFLVDLGIRRWEHVQGLWEIAMAMVKRGKA</sequence>
<dbReference type="SUPFAM" id="SSF53300">
    <property type="entry name" value="vWA-like"/>
    <property type="match status" value="2"/>
</dbReference>
<feature type="transmembrane region" description="Helical" evidence="1">
    <location>
        <begin position="36"/>
        <end position="55"/>
    </location>
</feature>
<name>A0A4R7RIV2_9BACT</name>
<dbReference type="CDD" id="cd00198">
    <property type="entry name" value="vWFA"/>
    <property type="match status" value="2"/>
</dbReference>
<dbReference type="InterPro" id="IPR002035">
    <property type="entry name" value="VWF_A"/>
</dbReference>
<evidence type="ECO:0000256" key="1">
    <source>
        <dbReference type="SAM" id="Phobius"/>
    </source>
</evidence>
<dbReference type="Gene3D" id="3.40.50.410">
    <property type="entry name" value="von Willebrand factor, type A domain"/>
    <property type="match status" value="1"/>
</dbReference>